<dbReference type="InterPro" id="IPR049790">
    <property type="entry name" value="Rv3655c/TadE"/>
</dbReference>
<comment type="caution">
    <text evidence="1">The sequence shown here is derived from an EMBL/GenBank/DDBJ whole genome shotgun (WGS) entry which is preliminary data.</text>
</comment>
<dbReference type="EMBL" id="SGXD01000006">
    <property type="protein sequence ID" value="RZS79392.1"/>
    <property type="molecule type" value="Genomic_DNA"/>
</dbReference>
<protein>
    <recommendedName>
        <fullName evidence="3">TadE-like protein</fullName>
    </recommendedName>
</protein>
<evidence type="ECO:0000313" key="1">
    <source>
        <dbReference type="EMBL" id="RZS79392.1"/>
    </source>
</evidence>
<gene>
    <name evidence="1" type="ORF">EV189_3745</name>
</gene>
<reference evidence="1 2" key="1">
    <citation type="submission" date="2019-02" db="EMBL/GenBank/DDBJ databases">
        <title>Genomic Encyclopedia of Type Strains, Phase IV (KMG-IV): sequencing the most valuable type-strain genomes for metagenomic binning, comparative biology and taxonomic classification.</title>
        <authorList>
            <person name="Goeker M."/>
        </authorList>
    </citation>
    <scope>NUCLEOTIDE SEQUENCE [LARGE SCALE GENOMIC DNA]</scope>
    <source>
        <strain evidence="1 2">DSM 45622</strain>
    </source>
</reference>
<sequence>MVTAEAALALPALVVAVLVAVSVVLLAVRQVQCADAAGAAARAAARGDDPGRVRALASAAAPPGARVEVAADDQVVTVVVAWRLPPGLPGLHELEVTARQVVPTESARLADSP</sequence>
<evidence type="ECO:0008006" key="3">
    <source>
        <dbReference type="Google" id="ProtNLM"/>
    </source>
</evidence>
<dbReference type="AlphaFoldDB" id="A0A4Q7NAL7"/>
<dbReference type="NCBIfam" id="NF041390">
    <property type="entry name" value="TadE_Rv3655c"/>
    <property type="match status" value="1"/>
</dbReference>
<dbReference type="Proteomes" id="UP000293638">
    <property type="component" value="Unassembled WGS sequence"/>
</dbReference>
<accession>A0A4Q7NAL7</accession>
<evidence type="ECO:0000313" key="2">
    <source>
        <dbReference type="Proteomes" id="UP000293638"/>
    </source>
</evidence>
<organism evidence="1 2">
    <name type="scientific">Motilibacter rhizosphaerae</name>
    <dbReference type="NCBI Taxonomy" id="598652"/>
    <lineage>
        <taxon>Bacteria</taxon>
        <taxon>Bacillati</taxon>
        <taxon>Actinomycetota</taxon>
        <taxon>Actinomycetes</taxon>
        <taxon>Motilibacterales</taxon>
        <taxon>Motilibacteraceae</taxon>
        <taxon>Motilibacter</taxon>
    </lineage>
</organism>
<name>A0A4Q7NAL7_9ACTN</name>
<proteinExistence type="predicted"/>
<keyword evidence="2" id="KW-1185">Reference proteome</keyword>
<dbReference type="RefSeq" id="WP_196788596.1">
    <property type="nucleotide sequence ID" value="NZ_SGXD01000006.1"/>
</dbReference>